<accession>A0A6P1XZ74</accession>
<proteinExistence type="predicted"/>
<keyword evidence="1" id="KW-0472">Membrane</keyword>
<sequence>MIFYLQFLFIITILYLAATTNRMLDLVGWYILGIFIIFLACFRYNIGTDYLNYLSIYSSLQDGYSNYNIEIGYKYINLLFVHLKLPYAFSVFFFAFFTNVFMLFFIKKHSIDPMLSLVLYILLNYYFITYNVVRQIMAISIFLLGVDYIFQKKYLKFIAITLFASLFHYTMLLGLIYPFLKNIKLRSLICIWGILLPFIIFPVQTVIMKVVPNSFYYAHYFDSQFFMKSSQLSMLKLILPNILVIVSFIYSKYFNGQYERFWLKLFVFSISIANLANGTNVLMRLNYGFQISEIIFYPLFISKIAKSEKKCICILLVAYAMLFYIGTVVIRGAHGVIPYQLLF</sequence>
<gene>
    <name evidence="2" type="ORF">GWP43_02865</name>
</gene>
<feature type="transmembrane region" description="Helical" evidence="1">
    <location>
        <begin position="287"/>
        <end position="305"/>
    </location>
</feature>
<dbReference type="Proteomes" id="UP000464374">
    <property type="component" value="Chromosome"/>
</dbReference>
<evidence type="ECO:0000256" key="1">
    <source>
        <dbReference type="SAM" id="Phobius"/>
    </source>
</evidence>
<keyword evidence="1" id="KW-1133">Transmembrane helix</keyword>
<feature type="transmembrane region" description="Helical" evidence="1">
    <location>
        <begin position="189"/>
        <end position="211"/>
    </location>
</feature>
<dbReference type="EMBL" id="CP048020">
    <property type="protein sequence ID" value="QHX42564.1"/>
    <property type="molecule type" value="Genomic_DNA"/>
</dbReference>
<evidence type="ECO:0000313" key="3">
    <source>
        <dbReference type="Proteomes" id="UP000464374"/>
    </source>
</evidence>
<feature type="transmembrane region" description="Helical" evidence="1">
    <location>
        <begin position="157"/>
        <end position="177"/>
    </location>
</feature>
<organism evidence="2 3">
    <name type="scientific">Treponema vincentii</name>
    <dbReference type="NCBI Taxonomy" id="69710"/>
    <lineage>
        <taxon>Bacteria</taxon>
        <taxon>Pseudomonadati</taxon>
        <taxon>Spirochaetota</taxon>
        <taxon>Spirochaetia</taxon>
        <taxon>Spirochaetales</taxon>
        <taxon>Treponemataceae</taxon>
        <taxon>Treponema</taxon>
    </lineage>
</organism>
<feature type="transmembrane region" description="Helical" evidence="1">
    <location>
        <begin position="29"/>
        <end position="46"/>
    </location>
</feature>
<feature type="transmembrane region" description="Helical" evidence="1">
    <location>
        <begin position="312"/>
        <end position="333"/>
    </location>
</feature>
<feature type="transmembrane region" description="Helical" evidence="1">
    <location>
        <begin position="231"/>
        <end position="250"/>
    </location>
</feature>
<name>A0A6P1XZ74_9SPIR</name>
<dbReference type="InterPro" id="IPR049458">
    <property type="entry name" value="EpsG-like"/>
</dbReference>
<evidence type="ECO:0000313" key="2">
    <source>
        <dbReference type="EMBL" id="QHX42564.1"/>
    </source>
</evidence>
<feature type="transmembrane region" description="Helical" evidence="1">
    <location>
        <begin position="87"/>
        <end position="106"/>
    </location>
</feature>
<feature type="transmembrane region" description="Helical" evidence="1">
    <location>
        <begin position="118"/>
        <end position="145"/>
    </location>
</feature>
<reference evidence="2 3" key="1">
    <citation type="submission" date="2020-01" db="EMBL/GenBank/DDBJ databases">
        <title>Complete genome sequence of a human oral phylogroup 1 Treponema sp. strain ATCC 700766, originally isolated from periodontitis dental plaque.</title>
        <authorList>
            <person name="Chan Y."/>
            <person name="Huo Y.-B."/>
            <person name="Yu X.-L."/>
            <person name="Zeng H."/>
            <person name="Leung W.-K."/>
            <person name="Watt R.M."/>
        </authorList>
    </citation>
    <scope>NUCLEOTIDE SEQUENCE [LARGE SCALE GENOMIC DNA]</scope>
    <source>
        <strain evidence="2 3">OMZ 804</strain>
    </source>
</reference>
<dbReference type="RefSeq" id="WP_162662560.1">
    <property type="nucleotide sequence ID" value="NZ_CP048020.1"/>
</dbReference>
<feature type="transmembrane region" description="Helical" evidence="1">
    <location>
        <begin position="262"/>
        <end position="281"/>
    </location>
</feature>
<dbReference type="KEGG" id="trz:GWP43_02865"/>
<protein>
    <submittedName>
        <fullName evidence="2">EpsG family protein</fullName>
    </submittedName>
</protein>
<dbReference type="AlphaFoldDB" id="A0A6P1XZ74"/>
<feature type="transmembrane region" description="Helical" evidence="1">
    <location>
        <begin position="6"/>
        <end position="24"/>
    </location>
</feature>
<keyword evidence="1" id="KW-0812">Transmembrane</keyword>
<dbReference type="Pfam" id="PF14897">
    <property type="entry name" value="EpsG"/>
    <property type="match status" value="1"/>
</dbReference>